<reference evidence="10 11" key="1">
    <citation type="journal article" date="2015" name="Front. Microbiol.">
        <title>Genome sequence of the plant growth promoting endophytic yeast Rhodotorula graminis WP1.</title>
        <authorList>
            <person name="Firrincieli A."/>
            <person name="Otillar R."/>
            <person name="Salamov A."/>
            <person name="Schmutz J."/>
            <person name="Khan Z."/>
            <person name="Redman R.S."/>
            <person name="Fleck N.D."/>
            <person name="Lindquist E."/>
            <person name="Grigoriev I.V."/>
            <person name="Doty S.L."/>
        </authorList>
    </citation>
    <scope>NUCLEOTIDE SEQUENCE [LARGE SCALE GENOMIC DNA]</scope>
    <source>
        <strain evidence="10 11">WP1</strain>
    </source>
</reference>
<dbReference type="Pfam" id="PF04095">
    <property type="entry name" value="NAPRTase"/>
    <property type="match status" value="1"/>
</dbReference>
<keyword evidence="5" id="KW-0436">Ligase</keyword>
<evidence type="ECO:0000256" key="2">
    <source>
        <dbReference type="ARBA" id="ARBA00010897"/>
    </source>
</evidence>
<dbReference type="PANTHER" id="PTHR11098:SF1">
    <property type="entry name" value="NICOTINATE PHOSPHORIBOSYLTRANSFERASE"/>
    <property type="match status" value="1"/>
</dbReference>
<sequence>MAALSPDPGSYIQSILDTDLYKLRQYAILELYPDVDVKYRFTNRGGTRFTRDMHAAVSKAIQHLETLSLTPAERAFLERRCPYFPPSYLDYLSSFRFRPSSQVRLTFVPLESESDPEGEWGSFELEVEGTWLETILYEVPLMSIISEAYFTHVDTHWDYVYPDGSLGIALTDTFTTKPFFDDFVANPERARRWKGLRQDSGDPLKFIPVAKEAFERVGADPAKKVVVFSDSLDVERCIKLKKAADAAGIGSSFGVGTHLTNDFRRVDEPVLQDEPGAGPVRTEGESSKALNMVIKLYSIAGQPCVKISDELTKNTGDPEAVALVKQRFGLEAHGGEPTDSRWGPTV</sequence>
<organism evidence="10 11">
    <name type="scientific">Rhodotorula graminis (strain WP1)</name>
    <dbReference type="NCBI Taxonomy" id="578459"/>
    <lineage>
        <taxon>Eukaryota</taxon>
        <taxon>Fungi</taxon>
        <taxon>Dikarya</taxon>
        <taxon>Basidiomycota</taxon>
        <taxon>Pucciniomycotina</taxon>
        <taxon>Microbotryomycetes</taxon>
        <taxon>Sporidiobolales</taxon>
        <taxon>Sporidiobolaceae</taxon>
        <taxon>Rhodotorula</taxon>
    </lineage>
</organism>
<evidence type="ECO:0000256" key="5">
    <source>
        <dbReference type="ARBA" id="ARBA00022598"/>
    </source>
</evidence>
<dbReference type="GO" id="GO:0034355">
    <property type="term" value="P:NAD+ biosynthetic process via the salvage pathway"/>
    <property type="evidence" value="ECO:0007669"/>
    <property type="project" value="TreeGrafter"/>
</dbReference>
<dbReference type="InterPro" id="IPR041525">
    <property type="entry name" value="N/Namide_PRibTrfase"/>
</dbReference>
<evidence type="ECO:0000256" key="7">
    <source>
        <dbReference type="ARBA" id="ARBA00048668"/>
    </source>
</evidence>
<evidence type="ECO:0000256" key="6">
    <source>
        <dbReference type="ARBA" id="ARBA00022642"/>
    </source>
</evidence>
<dbReference type="InterPro" id="IPR036068">
    <property type="entry name" value="Nicotinate_pribotase-like_C"/>
</dbReference>
<evidence type="ECO:0000313" key="11">
    <source>
        <dbReference type="Proteomes" id="UP000053890"/>
    </source>
</evidence>
<gene>
    <name evidence="10" type="ORF">RHOBADRAFT_49763</name>
</gene>
<dbReference type="SUPFAM" id="SSF54675">
    <property type="entry name" value="Nicotinate/Quinolinate PRTase N-terminal domain-like"/>
    <property type="match status" value="1"/>
</dbReference>
<dbReference type="OMA" id="IEHCLEY"/>
<name>A0A194S2R2_RHOGW</name>
<evidence type="ECO:0000256" key="4">
    <source>
        <dbReference type="ARBA" id="ARBA00022553"/>
    </source>
</evidence>
<dbReference type="AlphaFoldDB" id="A0A194S2R2"/>
<dbReference type="Pfam" id="PF17767">
    <property type="entry name" value="NAPRTase_N"/>
    <property type="match status" value="1"/>
</dbReference>
<dbReference type="RefSeq" id="XP_018270844.1">
    <property type="nucleotide sequence ID" value="XM_018415267.1"/>
</dbReference>
<dbReference type="GeneID" id="28975715"/>
<evidence type="ECO:0000259" key="9">
    <source>
        <dbReference type="Pfam" id="PF17767"/>
    </source>
</evidence>
<dbReference type="Proteomes" id="UP000053890">
    <property type="component" value="Unassembled WGS sequence"/>
</dbReference>
<evidence type="ECO:0000259" key="8">
    <source>
        <dbReference type="Pfam" id="PF04095"/>
    </source>
</evidence>
<dbReference type="InterPro" id="IPR040727">
    <property type="entry name" value="NAPRTase_N"/>
</dbReference>
<dbReference type="OrthoDB" id="193380at2759"/>
<dbReference type="EC" id="6.3.4.21" evidence="3"/>
<keyword evidence="4" id="KW-0597">Phosphoprotein</keyword>
<keyword evidence="6" id="KW-0662">Pyridine nucleotide biosynthesis</keyword>
<accession>A0A194S2R2</accession>
<evidence type="ECO:0000256" key="1">
    <source>
        <dbReference type="ARBA" id="ARBA00004952"/>
    </source>
</evidence>
<dbReference type="STRING" id="578459.A0A194S2R2"/>
<dbReference type="InterPro" id="IPR007229">
    <property type="entry name" value="Nic_PRibTrfase-Fam"/>
</dbReference>
<dbReference type="SUPFAM" id="SSF51690">
    <property type="entry name" value="Nicotinate/Quinolinate PRTase C-terminal domain-like"/>
    <property type="match status" value="1"/>
</dbReference>
<dbReference type="PIRSF" id="PIRSF000484">
    <property type="entry name" value="NAPRT"/>
    <property type="match status" value="1"/>
</dbReference>
<protein>
    <recommendedName>
        <fullName evidence="3">nicotinate phosphoribosyltransferase</fullName>
        <ecNumber evidence="3">6.3.4.21</ecNumber>
    </recommendedName>
</protein>
<evidence type="ECO:0000313" key="10">
    <source>
        <dbReference type="EMBL" id="KPV74795.1"/>
    </source>
</evidence>
<feature type="domain" description="Nicotinate phosphoribosyltransferase N-terminal" evidence="9">
    <location>
        <begin position="16"/>
        <end position="146"/>
    </location>
</feature>
<evidence type="ECO:0000256" key="3">
    <source>
        <dbReference type="ARBA" id="ARBA00013236"/>
    </source>
</evidence>
<keyword evidence="11" id="KW-1185">Reference proteome</keyword>
<dbReference type="GO" id="GO:0005829">
    <property type="term" value="C:cytosol"/>
    <property type="evidence" value="ECO:0007669"/>
    <property type="project" value="TreeGrafter"/>
</dbReference>
<proteinExistence type="inferred from homology"/>
<dbReference type="EMBL" id="KQ474079">
    <property type="protein sequence ID" value="KPV74795.1"/>
    <property type="molecule type" value="Genomic_DNA"/>
</dbReference>
<dbReference type="UniPathway" id="UPA00253">
    <property type="reaction ID" value="UER00457"/>
</dbReference>
<dbReference type="Gene3D" id="3.20.140.10">
    <property type="entry name" value="nicotinate phosphoribosyltransferase"/>
    <property type="match status" value="2"/>
</dbReference>
<comment type="catalytic activity">
    <reaction evidence="7">
        <text>5-phospho-alpha-D-ribose 1-diphosphate + nicotinate + ATP + H2O = nicotinate beta-D-ribonucleotide + ADP + phosphate + diphosphate</text>
        <dbReference type="Rhea" id="RHEA:36163"/>
        <dbReference type="ChEBI" id="CHEBI:15377"/>
        <dbReference type="ChEBI" id="CHEBI:30616"/>
        <dbReference type="ChEBI" id="CHEBI:32544"/>
        <dbReference type="ChEBI" id="CHEBI:33019"/>
        <dbReference type="ChEBI" id="CHEBI:43474"/>
        <dbReference type="ChEBI" id="CHEBI:57502"/>
        <dbReference type="ChEBI" id="CHEBI:58017"/>
        <dbReference type="ChEBI" id="CHEBI:456216"/>
        <dbReference type="EC" id="6.3.4.21"/>
    </reaction>
</comment>
<feature type="domain" description="Nicotinate/nicotinamide phosphoribosyltransferase" evidence="8">
    <location>
        <begin position="157"/>
        <end position="330"/>
    </location>
</feature>
<dbReference type="GO" id="GO:0004516">
    <property type="term" value="F:nicotinate phosphoribosyltransferase activity"/>
    <property type="evidence" value="ECO:0007669"/>
    <property type="project" value="UniProtKB-EC"/>
</dbReference>
<comment type="pathway">
    <text evidence="1">Cofactor biosynthesis; NAD(+) biosynthesis; nicotinate D-ribonucleotide from nicotinate: step 1/1.</text>
</comment>
<comment type="similarity">
    <text evidence="2">Belongs to the NAPRTase family.</text>
</comment>
<dbReference type="PANTHER" id="PTHR11098">
    <property type="entry name" value="NICOTINATE PHOSPHORIBOSYLTRANSFERASE"/>
    <property type="match status" value="1"/>
</dbReference>